<evidence type="ECO:0000259" key="7">
    <source>
        <dbReference type="Pfam" id="PF18043"/>
    </source>
</evidence>
<dbReference type="Gene3D" id="1.10.10.1810">
    <property type="entry name" value="RNA ligase"/>
    <property type="match status" value="1"/>
</dbReference>
<dbReference type="InterPro" id="IPR012647">
    <property type="entry name" value="RNA_lig_RNL2"/>
</dbReference>
<evidence type="ECO:0000256" key="3">
    <source>
        <dbReference type="ARBA" id="ARBA00022741"/>
    </source>
</evidence>
<dbReference type="SUPFAM" id="SSF56091">
    <property type="entry name" value="DNA ligase/mRNA capping enzyme, catalytic domain"/>
    <property type="match status" value="1"/>
</dbReference>
<protein>
    <recommendedName>
        <fullName evidence="1">RNA ligase (ATP)</fullName>
        <ecNumber evidence="1">6.5.1.3</ecNumber>
    </recommendedName>
</protein>
<comment type="caution">
    <text evidence="8">The sequence shown here is derived from an EMBL/GenBank/DDBJ whole genome shotgun (WGS) entry which is preliminary data.</text>
</comment>
<accession>A0AAE3Y9W7</accession>
<reference evidence="8" key="1">
    <citation type="submission" date="2023-07" db="EMBL/GenBank/DDBJ databases">
        <title>Sorghum-associated microbial communities from plants grown in Nebraska, USA.</title>
        <authorList>
            <person name="Schachtman D."/>
        </authorList>
    </citation>
    <scope>NUCLEOTIDE SEQUENCE</scope>
    <source>
        <strain evidence="8">DS2360</strain>
    </source>
</reference>
<comment type="catalytic activity">
    <reaction evidence="5">
        <text>ATP + (ribonucleotide)n-3'-hydroxyl + 5'-phospho-(ribonucleotide)m = (ribonucleotide)n+m + AMP + diphosphate.</text>
        <dbReference type="EC" id="6.5.1.3"/>
    </reaction>
</comment>
<dbReference type="GO" id="GO:0003972">
    <property type="term" value="F:RNA ligase (ATP) activity"/>
    <property type="evidence" value="ECO:0007669"/>
    <property type="project" value="UniProtKB-EC"/>
</dbReference>
<dbReference type="InterPro" id="IPR021122">
    <property type="entry name" value="RNA_ligase_dom_REL/Rnl2"/>
</dbReference>
<dbReference type="EC" id="6.5.1.3" evidence="1"/>
<dbReference type="Pfam" id="PF18043">
    <property type="entry name" value="T4_Rnl2_C"/>
    <property type="match status" value="1"/>
</dbReference>
<feature type="domain" description="RNA ligase 2 C-terminal" evidence="7">
    <location>
        <begin position="248"/>
        <end position="322"/>
    </location>
</feature>
<evidence type="ECO:0000259" key="6">
    <source>
        <dbReference type="Pfam" id="PF09414"/>
    </source>
</evidence>
<organism evidence="8 9">
    <name type="scientific">Chryseobacterium rhizosphaerae</name>
    <dbReference type="NCBI Taxonomy" id="395937"/>
    <lineage>
        <taxon>Bacteria</taxon>
        <taxon>Pseudomonadati</taxon>
        <taxon>Bacteroidota</taxon>
        <taxon>Flavobacteriia</taxon>
        <taxon>Flavobacteriales</taxon>
        <taxon>Weeksellaceae</taxon>
        <taxon>Chryseobacterium group</taxon>
        <taxon>Chryseobacterium</taxon>
    </lineage>
</organism>
<dbReference type="EMBL" id="JAVDQY010000004">
    <property type="protein sequence ID" value="MDR6528223.1"/>
    <property type="molecule type" value="Genomic_DNA"/>
</dbReference>
<dbReference type="Proteomes" id="UP001184861">
    <property type="component" value="Unassembled WGS sequence"/>
</dbReference>
<dbReference type="GO" id="GO:0005524">
    <property type="term" value="F:ATP binding"/>
    <property type="evidence" value="ECO:0007669"/>
    <property type="project" value="UniProtKB-KW"/>
</dbReference>
<keyword evidence="3" id="KW-0547">Nucleotide-binding</keyword>
<dbReference type="InterPro" id="IPR040609">
    <property type="entry name" value="Rnl2_C"/>
</dbReference>
<evidence type="ECO:0000256" key="4">
    <source>
        <dbReference type="ARBA" id="ARBA00022840"/>
    </source>
</evidence>
<keyword evidence="2 8" id="KW-0436">Ligase</keyword>
<evidence type="ECO:0000256" key="1">
    <source>
        <dbReference type="ARBA" id="ARBA00012724"/>
    </source>
</evidence>
<dbReference type="NCBIfam" id="TIGR02307">
    <property type="entry name" value="RNA_lig_RNL2"/>
    <property type="match status" value="1"/>
</dbReference>
<dbReference type="AlphaFoldDB" id="A0AAE3Y9W7"/>
<dbReference type="RefSeq" id="WP_309947491.1">
    <property type="nucleotide sequence ID" value="NZ_JAVDQY010000004.1"/>
</dbReference>
<evidence type="ECO:0000313" key="8">
    <source>
        <dbReference type="EMBL" id="MDR6528223.1"/>
    </source>
</evidence>
<gene>
    <name evidence="8" type="ORF">J2787_003642</name>
</gene>
<dbReference type="Gene3D" id="3.30.1490.70">
    <property type="match status" value="1"/>
</dbReference>
<evidence type="ECO:0000256" key="5">
    <source>
        <dbReference type="ARBA" id="ARBA00034038"/>
    </source>
</evidence>
<evidence type="ECO:0000256" key="2">
    <source>
        <dbReference type="ARBA" id="ARBA00022598"/>
    </source>
</evidence>
<feature type="domain" description="RNA ligase" evidence="6">
    <location>
        <begin position="30"/>
        <end position="221"/>
    </location>
</feature>
<dbReference type="Gene3D" id="3.30.470.30">
    <property type="entry name" value="DNA ligase/mRNA capping enzyme"/>
    <property type="match status" value="1"/>
</dbReference>
<name>A0AAE3Y9W7_9FLAO</name>
<evidence type="ECO:0000313" key="9">
    <source>
        <dbReference type="Proteomes" id="UP001184861"/>
    </source>
</evidence>
<proteinExistence type="predicted"/>
<sequence>MIFKTYNSIENAYQARVIEQIRMQGFGDEVFIVQEKVHGANFSFFTDGKEIKIAKRTAFIEKDEKFFNAHQILERYRKNVIKVFQKVKTIDPNVETIVIYGELFGGGYEHKDVEPVKGAVKVQKGIEYAPYNEFYAFDIKLNGVTYLDTEMINSIFEETGFFYAKTLFQGSLEEALRFPNVFNSKIPTWLGLPEMNNMCEGTIVKTLKTKYFGNGARVILKNKNEKWIEKSKMVRKQATIVQKQIHFSETAQNIWEEIQRYATVNRLNNVVSKIGEFEPKIIGKVIGLFAQDILEDFEKDFPAVFTTIEKEEQKRINKKLNALVIDFIKEELMTVKV</sequence>
<keyword evidence="4" id="KW-0067">ATP-binding</keyword>
<dbReference type="Pfam" id="PF09414">
    <property type="entry name" value="RNA_ligase"/>
    <property type="match status" value="1"/>
</dbReference>
<dbReference type="InterPro" id="IPR041948">
    <property type="entry name" value="Rnl1/2_C_sf"/>
</dbReference>